<accession>A0A9P7EXW1</accession>
<evidence type="ECO:0000256" key="1">
    <source>
        <dbReference type="SAM" id="MobiDB-lite"/>
    </source>
</evidence>
<feature type="compositionally biased region" description="Pro residues" evidence="1">
    <location>
        <begin position="10"/>
        <end position="19"/>
    </location>
</feature>
<name>A0A9P7EXW1_9AGAM</name>
<organism evidence="2 3">
    <name type="scientific">Suillus discolor</name>
    <dbReference type="NCBI Taxonomy" id="1912936"/>
    <lineage>
        <taxon>Eukaryota</taxon>
        <taxon>Fungi</taxon>
        <taxon>Dikarya</taxon>
        <taxon>Basidiomycota</taxon>
        <taxon>Agaricomycotina</taxon>
        <taxon>Agaricomycetes</taxon>
        <taxon>Agaricomycetidae</taxon>
        <taxon>Boletales</taxon>
        <taxon>Suillineae</taxon>
        <taxon>Suillaceae</taxon>
        <taxon>Suillus</taxon>
    </lineage>
</organism>
<dbReference type="Proteomes" id="UP000823399">
    <property type="component" value="Unassembled WGS sequence"/>
</dbReference>
<dbReference type="OrthoDB" id="2688093at2759"/>
<dbReference type="GeneID" id="64704361"/>
<proteinExistence type="predicted"/>
<dbReference type="AlphaFoldDB" id="A0A9P7EXW1"/>
<gene>
    <name evidence="2" type="ORF">F5147DRAFT_778265</name>
</gene>
<protein>
    <submittedName>
        <fullName evidence="2">Uncharacterized protein</fullName>
    </submittedName>
</protein>
<comment type="caution">
    <text evidence="2">The sequence shown here is derived from an EMBL/GenBank/DDBJ whole genome shotgun (WGS) entry which is preliminary data.</text>
</comment>
<sequence>MLDAIEHPNPHVPPVPDELPSPIRFIPSEQPMLFTRNSRLPEASTASSTPSLSKTLGKRRAIADDDDSQAMGRPPNSTKTVVSSTSTSKSAKSQCCGISDAFDHMSDEIHGLRLSFNNAMSAIQECMSHMHEHMSHDVAHSVDPVPVHKQRAVVHVQQEEGLTDMQMVAVMMHIQADVAIADTYLSIQKDELHRLYLSQYFN</sequence>
<dbReference type="RefSeq" id="XP_041288350.1">
    <property type="nucleotide sequence ID" value="XM_041442102.1"/>
</dbReference>
<feature type="compositionally biased region" description="Polar residues" evidence="1">
    <location>
        <begin position="44"/>
        <end position="54"/>
    </location>
</feature>
<evidence type="ECO:0000313" key="3">
    <source>
        <dbReference type="Proteomes" id="UP000823399"/>
    </source>
</evidence>
<dbReference type="EMBL" id="JABBWM010000068">
    <property type="protein sequence ID" value="KAG2096758.1"/>
    <property type="molecule type" value="Genomic_DNA"/>
</dbReference>
<evidence type="ECO:0000313" key="2">
    <source>
        <dbReference type="EMBL" id="KAG2096758.1"/>
    </source>
</evidence>
<feature type="region of interest" description="Disordered" evidence="1">
    <location>
        <begin position="1"/>
        <end position="91"/>
    </location>
</feature>
<keyword evidence="3" id="KW-1185">Reference proteome</keyword>
<reference evidence="2" key="1">
    <citation type="journal article" date="2020" name="New Phytol.">
        <title>Comparative genomics reveals dynamic genome evolution in host specialist ectomycorrhizal fungi.</title>
        <authorList>
            <person name="Lofgren L.A."/>
            <person name="Nguyen N.H."/>
            <person name="Vilgalys R."/>
            <person name="Ruytinx J."/>
            <person name="Liao H.L."/>
            <person name="Branco S."/>
            <person name="Kuo A."/>
            <person name="LaButti K."/>
            <person name="Lipzen A."/>
            <person name="Andreopoulos W."/>
            <person name="Pangilinan J."/>
            <person name="Riley R."/>
            <person name="Hundley H."/>
            <person name="Na H."/>
            <person name="Barry K."/>
            <person name="Grigoriev I.V."/>
            <person name="Stajich J.E."/>
            <person name="Kennedy P.G."/>
        </authorList>
    </citation>
    <scope>NUCLEOTIDE SEQUENCE</scope>
    <source>
        <strain evidence="2">FC423</strain>
    </source>
</reference>
<feature type="compositionally biased region" description="Low complexity" evidence="1">
    <location>
        <begin position="77"/>
        <end position="91"/>
    </location>
</feature>